<dbReference type="OrthoDB" id="5461093at2"/>
<gene>
    <name evidence="1" type="ordered locus">Deba_1594</name>
</gene>
<proteinExistence type="predicted"/>
<evidence type="ECO:0000313" key="2">
    <source>
        <dbReference type="Proteomes" id="UP000009047"/>
    </source>
</evidence>
<organism evidence="1 2">
    <name type="scientific">Desulfarculus baarsii (strain ATCC 33931 / DSM 2075 / LMG 7858 / VKM B-1802 / 2st14)</name>
    <dbReference type="NCBI Taxonomy" id="644282"/>
    <lineage>
        <taxon>Bacteria</taxon>
        <taxon>Pseudomonadati</taxon>
        <taxon>Thermodesulfobacteriota</taxon>
        <taxon>Desulfarculia</taxon>
        <taxon>Desulfarculales</taxon>
        <taxon>Desulfarculaceae</taxon>
        <taxon>Desulfarculus</taxon>
    </lineage>
</organism>
<dbReference type="InterPro" id="IPR009057">
    <property type="entry name" value="Homeodomain-like_sf"/>
</dbReference>
<dbReference type="Proteomes" id="UP000009047">
    <property type="component" value="Chromosome"/>
</dbReference>
<dbReference type="SUPFAM" id="SSF46689">
    <property type="entry name" value="Homeodomain-like"/>
    <property type="match status" value="1"/>
</dbReference>
<evidence type="ECO:0000313" key="1">
    <source>
        <dbReference type="EMBL" id="ADK84962.1"/>
    </source>
</evidence>
<dbReference type="STRING" id="644282.Deba_1594"/>
<protein>
    <submittedName>
        <fullName evidence="1">Uncharacterized protein</fullName>
    </submittedName>
</protein>
<dbReference type="eggNOG" id="ENOG5034617">
    <property type="taxonomic scope" value="Bacteria"/>
</dbReference>
<sequence>MGVIELDGREYPPEAVWRAQELYCVARLTYAQVAEELGVAVSTLKRWGAQYGWPAKRAELARAMADIRADTVLARSAMLKELIEERNPAVGFAVAKLEELALKQAQAQREGKAAPEATAAPRRAINNAAEAAAALKEAIELKLARLLSSPEEVDLKAVKAIKDAMELIGQMEPKTKGEAQGKGLSPESIQRIQREILGL</sequence>
<dbReference type="KEGG" id="dbr:Deba_1594"/>
<keyword evidence="2" id="KW-1185">Reference proteome</keyword>
<accession>E1QHB9</accession>
<dbReference type="EMBL" id="CP002085">
    <property type="protein sequence ID" value="ADK84962.1"/>
    <property type="molecule type" value="Genomic_DNA"/>
</dbReference>
<reference evidence="1 2" key="1">
    <citation type="journal article" date="2010" name="Stand. Genomic Sci.">
        <title>Complete genome sequence of Desulfarculus baarsii type strain (2st14).</title>
        <authorList>
            <person name="Sun H."/>
            <person name="Spring S."/>
            <person name="Lapidus A."/>
            <person name="Davenport K."/>
            <person name="Del Rio T.G."/>
            <person name="Tice H."/>
            <person name="Nolan M."/>
            <person name="Copeland A."/>
            <person name="Cheng J.F."/>
            <person name="Lucas S."/>
            <person name="Tapia R."/>
            <person name="Goodwin L."/>
            <person name="Pitluck S."/>
            <person name="Ivanova N."/>
            <person name="Pagani I."/>
            <person name="Mavromatis K."/>
            <person name="Ovchinnikova G."/>
            <person name="Pati A."/>
            <person name="Chen A."/>
            <person name="Palaniappan K."/>
            <person name="Hauser L."/>
            <person name="Chang Y.J."/>
            <person name="Jeffries C.D."/>
            <person name="Detter J.C."/>
            <person name="Han C."/>
            <person name="Rohde M."/>
            <person name="Brambilla E."/>
            <person name="Goker M."/>
            <person name="Woyke T."/>
            <person name="Bristow J."/>
            <person name="Eisen J.A."/>
            <person name="Markowitz V."/>
            <person name="Hugenholtz P."/>
            <person name="Kyrpides N.C."/>
            <person name="Klenk H.P."/>
            <person name="Land M."/>
        </authorList>
    </citation>
    <scope>NUCLEOTIDE SEQUENCE [LARGE SCALE GENOMIC DNA]</scope>
    <source>
        <strain evidence="2">ATCC 33931 / DSM 2075 / LMG 7858 / VKM B-1802 / 2st14</strain>
    </source>
</reference>
<dbReference type="RefSeq" id="WP_013258415.1">
    <property type="nucleotide sequence ID" value="NC_014365.1"/>
</dbReference>
<name>E1QHB9_DESB2</name>
<dbReference type="HOGENOM" id="CLU_119094_0_0_7"/>
<dbReference type="AlphaFoldDB" id="E1QHB9"/>